<dbReference type="Proteomes" id="UP001236663">
    <property type="component" value="Unassembled WGS sequence"/>
</dbReference>
<gene>
    <name evidence="2" type="ORF">QWZ15_22920</name>
</gene>
<dbReference type="SUPFAM" id="SSF53098">
    <property type="entry name" value="Ribonuclease H-like"/>
    <property type="match status" value="1"/>
</dbReference>
<feature type="domain" description="GIY-YIG" evidence="1">
    <location>
        <begin position="196"/>
        <end position="270"/>
    </location>
</feature>
<dbReference type="SMART" id="SM00465">
    <property type="entry name" value="GIYc"/>
    <property type="match status" value="1"/>
</dbReference>
<keyword evidence="2" id="KW-0378">Hydrolase</keyword>
<dbReference type="CDD" id="cd06127">
    <property type="entry name" value="DEDDh"/>
    <property type="match status" value="1"/>
</dbReference>
<sequence length="457" mass="51579">MYAIVDIETTGGFSAQHRIIEIAVVFHDGEKITGHYERLLNPHRSVPSFITGLTGIDAGMLSEAPDFAQVAEELWTLLEGKIFVAHNVSFDYNFIRQAFEQEKKSYKPRRLCTVRLSRKIFPGLRSYSLGRLCESRGITVNDRHRALGDAWATALLFGQLLKEDRNGEIARSLKGKEKALTLPPNISHEQYNQLPRATGVYYFHDKNGKVIYVGKAVNIKSRFDSHFSGKSKISLKSEICDISYELTGSELLALLLEAMEIKRLWPKYNRSLKVKSISWGVFAYLDQQGYQRFQVSKIFPGIKPLMTFTSHTEAWKLVSDKTEELELCPKLSGIQKTSGACYDYRLGRCAGACCGEESPEAYNQKAANLWNGTSSQQGVRFLIKDRGRNREEEAVLLVEDGFLAAFGYIDHSAQCQEIGEVLDFLKPVKRVVETQALLQSYLTKLPADRIIPLNGMQ</sequence>
<organism evidence="2 3">
    <name type="scientific">Cyclobacterium jeungdonense</name>
    <dbReference type="NCBI Taxonomy" id="708087"/>
    <lineage>
        <taxon>Bacteria</taxon>
        <taxon>Pseudomonadati</taxon>
        <taxon>Bacteroidota</taxon>
        <taxon>Cytophagia</taxon>
        <taxon>Cytophagales</taxon>
        <taxon>Cyclobacteriaceae</taxon>
        <taxon>Cyclobacterium</taxon>
    </lineage>
</organism>
<dbReference type="InterPro" id="IPR012337">
    <property type="entry name" value="RNaseH-like_sf"/>
</dbReference>
<evidence type="ECO:0000259" key="1">
    <source>
        <dbReference type="PROSITE" id="PS50164"/>
    </source>
</evidence>
<evidence type="ECO:0000313" key="3">
    <source>
        <dbReference type="Proteomes" id="UP001236663"/>
    </source>
</evidence>
<dbReference type="InterPro" id="IPR006054">
    <property type="entry name" value="DnaQ"/>
</dbReference>
<accession>A0ABT8CE71</accession>
<dbReference type="PROSITE" id="PS50164">
    <property type="entry name" value="GIY_YIG"/>
    <property type="match status" value="1"/>
</dbReference>
<dbReference type="CDD" id="cd10434">
    <property type="entry name" value="GIY-YIG_UvrC_Cho"/>
    <property type="match status" value="1"/>
</dbReference>
<dbReference type="PANTHER" id="PTHR30231">
    <property type="entry name" value="DNA POLYMERASE III SUBUNIT EPSILON"/>
    <property type="match status" value="1"/>
</dbReference>
<dbReference type="EMBL" id="JAUFQS010000047">
    <property type="protein sequence ID" value="MDN3690692.1"/>
    <property type="molecule type" value="Genomic_DNA"/>
</dbReference>
<dbReference type="Gene3D" id="3.40.1440.10">
    <property type="entry name" value="GIY-YIG endonuclease"/>
    <property type="match status" value="1"/>
</dbReference>
<keyword evidence="3" id="KW-1185">Reference proteome</keyword>
<dbReference type="PANTHER" id="PTHR30231:SF37">
    <property type="entry name" value="EXODEOXYRIBONUCLEASE 10"/>
    <property type="match status" value="1"/>
</dbReference>
<dbReference type="NCBIfam" id="TIGR00573">
    <property type="entry name" value="dnaq"/>
    <property type="match status" value="1"/>
</dbReference>
<keyword evidence="2" id="KW-0269">Exonuclease</keyword>
<dbReference type="InterPro" id="IPR047296">
    <property type="entry name" value="GIY-YIG_UvrC_Cho"/>
</dbReference>
<dbReference type="Pfam" id="PF00929">
    <property type="entry name" value="RNase_T"/>
    <property type="match status" value="1"/>
</dbReference>
<protein>
    <submittedName>
        <fullName evidence="2">Exonuclease domain-containing protein</fullName>
    </submittedName>
</protein>
<dbReference type="Pfam" id="PF01541">
    <property type="entry name" value="GIY-YIG"/>
    <property type="match status" value="1"/>
</dbReference>
<dbReference type="InterPro" id="IPR035901">
    <property type="entry name" value="GIY-YIG_endonuc_sf"/>
</dbReference>
<dbReference type="SUPFAM" id="SSF82771">
    <property type="entry name" value="GIY-YIG endonuclease"/>
    <property type="match status" value="1"/>
</dbReference>
<dbReference type="InterPro" id="IPR000305">
    <property type="entry name" value="GIY-YIG_endonuc"/>
</dbReference>
<dbReference type="Gene3D" id="3.30.420.10">
    <property type="entry name" value="Ribonuclease H-like superfamily/Ribonuclease H"/>
    <property type="match status" value="1"/>
</dbReference>
<dbReference type="SMART" id="SM00479">
    <property type="entry name" value="EXOIII"/>
    <property type="match status" value="1"/>
</dbReference>
<proteinExistence type="predicted"/>
<keyword evidence="2" id="KW-0540">Nuclease</keyword>
<comment type="caution">
    <text evidence="2">The sequence shown here is derived from an EMBL/GenBank/DDBJ whole genome shotgun (WGS) entry which is preliminary data.</text>
</comment>
<dbReference type="RefSeq" id="WP_163382842.1">
    <property type="nucleotide sequence ID" value="NZ_JAUFQS010000047.1"/>
</dbReference>
<evidence type="ECO:0000313" key="2">
    <source>
        <dbReference type="EMBL" id="MDN3690692.1"/>
    </source>
</evidence>
<dbReference type="InterPro" id="IPR013520">
    <property type="entry name" value="Ribonucl_H"/>
</dbReference>
<name>A0ABT8CE71_9BACT</name>
<dbReference type="GO" id="GO:0004527">
    <property type="term" value="F:exonuclease activity"/>
    <property type="evidence" value="ECO:0007669"/>
    <property type="project" value="UniProtKB-KW"/>
</dbReference>
<reference evidence="3" key="1">
    <citation type="journal article" date="2019" name="Int. J. Syst. Evol. Microbiol.">
        <title>The Global Catalogue of Microorganisms (GCM) 10K type strain sequencing project: providing services to taxonomists for standard genome sequencing and annotation.</title>
        <authorList>
            <consortium name="The Broad Institute Genomics Platform"/>
            <consortium name="The Broad Institute Genome Sequencing Center for Infectious Disease"/>
            <person name="Wu L."/>
            <person name="Ma J."/>
        </authorList>
    </citation>
    <scope>NUCLEOTIDE SEQUENCE [LARGE SCALE GENOMIC DNA]</scope>
    <source>
        <strain evidence="3">CECT 7706</strain>
    </source>
</reference>
<dbReference type="InterPro" id="IPR036397">
    <property type="entry name" value="RNaseH_sf"/>
</dbReference>